<accession>A0ABW4ZFT0</accession>
<name>A0ABW4ZFT0_9SPHI</name>
<comment type="caution">
    <text evidence="1">The sequence shown here is derived from an EMBL/GenBank/DDBJ whole genome shotgun (WGS) entry which is preliminary data.</text>
</comment>
<organism evidence="1 2">
    <name type="scientific">Paradesertivirga mongoliensis</name>
    <dbReference type="NCBI Taxonomy" id="2100740"/>
    <lineage>
        <taxon>Bacteria</taxon>
        <taxon>Pseudomonadati</taxon>
        <taxon>Bacteroidota</taxon>
        <taxon>Sphingobacteriia</taxon>
        <taxon>Sphingobacteriales</taxon>
        <taxon>Sphingobacteriaceae</taxon>
        <taxon>Paradesertivirga</taxon>
    </lineage>
</organism>
<dbReference type="RefSeq" id="WP_255902277.1">
    <property type="nucleotide sequence ID" value="NZ_JAFMZO010000002.1"/>
</dbReference>
<gene>
    <name evidence="1" type="ORF">ACFSJU_00650</name>
</gene>
<protein>
    <submittedName>
        <fullName evidence="1">Uncharacterized protein</fullName>
    </submittedName>
</protein>
<evidence type="ECO:0000313" key="1">
    <source>
        <dbReference type="EMBL" id="MFD2160888.1"/>
    </source>
</evidence>
<reference evidence="2" key="1">
    <citation type="journal article" date="2019" name="Int. J. Syst. Evol. Microbiol.">
        <title>The Global Catalogue of Microorganisms (GCM) 10K type strain sequencing project: providing services to taxonomists for standard genome sequencing and annotation.</title>
        <authorList>
            <consortium name="The Broad Institute Genomics Platform"/>
            <consortium name="The Broad Institute Genome Sequencing Center for Infectious Disease"/>
            <person name="Wu L."/>
            <person name="Ma J."/>
        </authorList>
    </citation>
    <scope>NUCLEOTIDE SEQUENCE [LARGE SCALE GENOMIC DNA]</scope>
    <source>
        <strain evidence="2">KCTC 42217</strain>
    </source>
</reference>
<keyword evidence="2" id="KW-1185">Reference proteome</keyword>
<dbReference type="EMBL" id="JBHUHZ010000001">
    <property type="protein sequence ID" value="MFD2160888.1"/>
    <property type="molecule type" value="Genomic_DNA"/>
</dbReference>
<dbReference type="Proteomes" id="UP001597387">
    <property type="component" value="Unassembled WGS sequence"/>
</dbReference>
<sequence length="56" mass="6381">MSHNLLGTKGYTIKYRHGNYSEEHETKPQAMAREKQLKSAKGREFIWNLISSGSNG</sequence>
<proteinExistence type="predicted"/>
<evidence type="ECO:0000313" key="2">
    <source>
        <dbReference type="Proteomes" id="UP001597387"/>
    </source>
</evidence>